<comment type="caution">
    <text evidence="3">The sequence shown here is derived from an EMBL/GenBank/DDBJ whole genome shotgun (WGS) entry which is preliminary data.</text>
</comment>
<organism evidence="3 4">
    <name type="scientific">Taphrina deformans (strain PYCC 5710 / ATCC 11124 / CBS 356.35 / IMI 108563 / JCM 9778 / NBRC 8474)</name>
    <name type="common">Peach leaf curl fungus</name>
    <name type="synonym">Lalaria deformans</name>
    <dbReference type="NCBI Taxonomy" id="1097556"/>
    <lineage>
        <taxon>Eukaryota</taxon>
        <taxon>Fungi</taxon>
        <taxon>Dikarya</taxon>
        <taxon>Ascomycota</taxon>
        <taxon>Taphrinomycotina</taxon>
        <taxon>Taphrinomycetes</taxon>
        <taxon>Taphrinales</taxon>
        <taxon>Taphrinaceae</taxon>
        <taxon>Taphrina</taxon>
    </lineage>
</organism>
<evidence type="ECO:0000256" key="2">
    <source>
        <dbReference type="SAM" id="Phobius"/>
    </source>
</evidence>
<dbReference type="AlphaFoldDB" id="R4XIC3"/>
<name>R4XIC3_TAPDE</name>
<feature type="transmembrane region" description="Helical" evidence="2">
    <location>
        <begin position="39"/>
        <end position="59"/>
    </location>
</feature>
<dbReference type="OrthoDB" id="10551817at2759"/>
<reference evidence="3 4" key="1">
    <citation type="journal article" date="2013" name="MBio">
        <title>Genome sequencing of the plant pathogen Taphrina deformans, the causal agent of peach leaf curl.</title>
        <authorList>
            <person name="Cisse O.H."/>
            <person name="Almeida J.M.G.C.F."/>
            <person name="Fonseca A."/>
            <person name="Kumar A.A."/>
            <person name="Salojaervi J."/>
            <person name="Overmyer K."/>
            <person name="Hauser P.M."/>
            <person name="Pagni M."/>
        </authorList>
    </citation>
    <scope>NUCLEOTIDE SEQUENCE [LARGE SCALE GENOMIC DNA]</scope>
    <source>
        <strain evidence="4">PYCC 5710 / ATCC 11124 / CBS 356.35 / IMI 108563 / JCM 9778 / NBRC 8474</strain>
    </source>
</reference>
<evidence type="ECO:0000313" key="4">
    <source>
        <dbReference type="Proteomes" id="UP000013776"/>
    </source>
</evidence>
<protein>
    <submittedName>
        <fullName evidence="3">Uncharacterized protein</fullName>
    </submittedName>
</protein>
<keyword evidence="2" id="KW-0812">Transmembrane</keyword>
<keyword evidence="4" id="KW-1185">Reference proteome</keyword>
<keyword evidence="2" id="KW-1133">Transmembrane helix</keyword>
<evidence type="ECO:0000313" key="3">
    <source>
        <dbReference type="EMBL" id="CCG84254.1"/>
    </source>
</evidence>
<keyword evidence="2" id="KW-0472">Membrane</keyword>
<feature type="compositionally biased region" description="Low complexity" evidence="1">
    <location>
        <begin position="1"/>
        <end position="19"/>
    </location>
</feature>
<evidence type="ECO:0000256" key="1">
    <source>
        <dbReference type="SAM" id="MobiDB-lite"/>
    </source>
</evidence>
<dbReference type="Proteomes" id="UP000013776">
    <property type="component" value="Unassembled WGS sequence"/>
</dbReference>
<accession>R4XIC3</accession>
<feature type="transmembrane region" description="Helical" evidence="2">
    <location>
        <begin position="65"/>
        <end position="88"/>
    </location>
</feature>
<sequence length="156" mass="17426">MGTVRNNNPFNPFSSNTTNPKQWGQAPDQLKPTQDFIELAAFSLFFAGIYWASLLVLFITKGWFAPWLTVTTFVLLAGTLVGAAALCYRRCELWYEYGAMEYWQPLKNLVRAGIAKKGLYSLGSGLLILLGVIVYGPFLVGTVAWVDELGQRAHRE</sequence>
<dbReference type="VEuPathDB" id="FungiDB:TAPDE_004688"/>
<gene>
    <name evidence="3" type="ORF">TAPDE_004688</name>
</gene>
<proteinExistence type="predicted"/>
<feature type="transmembrane region" description="Helical" evidence="2">
    <location>
        <begin position="126"/>
        <end position="146"/>
    </location>
</feature>
<feature type="region of interest" description="Disordered" evidence="1">
    <location>
        <begin position="1"/>
        <end position="28"/>
    </location>
</feature>
<dbReference type="EMBL" id="CAHR02000216">
    <property type="protein sequence ID" value="CCG84254.1"/>
    <property type="molecule type" value="Genomic_DNA"/>
</dbReference>